<dbReference type="PANTHER" id="PTHR12734">
    <property type="entry name" value="METHYLTRANSFERASE-RELATED"/>
    <property type="match status" value="1"/>
</dbReference>
<reference evidence="2 3" key="1">
    <citation type="submission" date="2018-09" db="EMBL/GenBank/DDBJ databases">
        <title>Genomic investigation of the strawberry pathogen Phytophthora fragariae indicates pathogenicity is determined by transcriptional variation in three key races.</title>
        <authorList>
            <person name="Adams T.M."/>
            <person name="Armitage A.D."/>
            <person name="Sobczyk M.K."/>
            <person name="Bates H.J."/>
            <person name="Dunwell J.M."/>
            <person name="Nellist C.F."/>
            <person name="Harrison R.J."/>
        </authorList>
    </citation>
    <scope>NUCLEOTIDE SEQUENCE [LARGE SCALE GENOMIC DNA]</scope>
    <source>
        <strain evidence="2 3">NOV-77</strain>
    </source>
</reference>
<dbReference type="Gene3D" id="3.40.50.150">
    <property type="entry name" value="Vaccinia Virus protein VP39"/>
    <property type="match status" value="1"/>
</dbReference>
<dbReference type="InterPro" id="IPR029063">
    <property type="entry name" value="SAM-dependent_MTases_sf"/>
</dbReference>
<evidence type="ECO:0000313" key="3">
    <source>
        <dbReference type="Proteomes" id="UP000486351"/>
    </source>
</evidence>
<name>A0A6G0RWR5_9STRA</name>
<dbReference type="InterPro" id="IPR039769">
    <property type="entry name" value="Bud23-like"/>
</dbReference>
<feature type="domain" description="Methyltransferase type 11" evidence="1">
    <location>
        <begin position="76"/>
        <end position="160"/>
    </location>
</feature>
<dbReference type="Proteomes" id="UP000486351">
    <property type="component" value="Unassembled WGS sequence"/>
</dbReference>
<dbReference type="SUPFAM" id="SSF53335">
    <property type="entry name" value="S-adenosyl-L-methionine-dependent methyltransferases"/>
    <property type="match status" value="1"/>
</dbReference>
<dbReference type="Pfam" id="PF08241">
    <property type="entry name" value="Methyltransf_11"/>
    <property type="match status" value="1"/>
</dbReference>
<dbReference type="EMBL" id="QXFY01000453">
    <property type="protein sequence ID" value="KAE9343932.1"/>
    <property type="molecule type" value="Genomic_DNA"/>
</dbReference>
<dbReference type="CDD" id="cd02440">
    <property type="entry name" value="AdoMet_MTases"/>
    <property type="match status" value="1"/>
</dbReference>
<proteinExistence type="predicted"/>
<gene>
    <name evidence="2" type="ORF">PF008_g9464</name>
</gene>
<protein>
    <recommendedName>
        <fullName evidence="1">Methyltransferase type 11 domain-containing protein</fullName>
    </recommendedName>
</protein>
<dbReference type="AlphaFoldDB" id="A0A6G0RWR5"/>
<dbReference type="InterPro" id="IPR013216">
    <property type="entry name" value="Methyltransf_11"/>
</dbReference>
<dbReference type="PANTHER" id="PTHR12734:SF0">
    <property type="entry name" value="18S RRNA (GUANINE-N(7))-METHYLTRANSFERASE-RELATED"/>
    <property type="match status" value="1"/>
</dbReference>
<dbReference type="FunFam" id="3.40.50.150:FF:000954">
    <property type="match status" value="1"/>
</dbReference>
<evidence type="ECO:0000313" key="2">
    <source>
        <dbReference type="EMBL" id="KAE9343932.1"/>
    </source>
</evidence>
<sequence length="377" mass="42523">MPFKRSLRPEERGNALATPLSAAARDFYSEKQSSVYTTVANASIQKDLTRHALELLLLNSTRLTHSRTTENVFFLLDLGAGSGLSTKAAQDWFQERSMPAFTLAFDISASMLSLASKEEEGEEETQTCVDFYCGNAAQQLPIRDGVLDAAIGISMLQWLQPKGLEVCFSSLLTQLSGEQDSRAVFQVYPSGLAYVDIMEKTALQAGFDRAETFVSFPHTTTTKKWFFCVEKLKHKAVEGKEDTEDKQELCLFARRYDRRCVLQWLGRKNDCAKDIRARVEKEHVKTAWHIWRKYRRSIVDVDTAASPSKKQKVVHAKAQQSLELYPSDKIIGRALQGRFEERAGKISLAFLLQHSAEVVEVLHTAYTEARRIELAGN</sequence>
<dbReference type="GO" id="GO:0016435">
    <property type="term" value="F:rRNA (guanine) methyltransferase activity"/>
    <property type="evidence" value="ECO:0007669"/>
    <property type="project" value="InterPro"/>
</dbReference>
<evidence type="ECO:0000259" key="1">
    <source>
        <dbReference type="Pfam" id="PF08241"/>
    </source>
</evidence>
<dbReference type="GO" id="GO:0005730">
    <property type="term" value="C:nucleolus"/>
    <property type="evidence" value="ECO:0007669"/>
    <property type="project" value="TreeGrafter"/>
</dbReference>
<accession>A0A6G0RWR5</accession>
<comment type="caution">
    <text evidence="2">The sequence shown here is derived from an EMBL/GenBank/DDBJ whole genome shotgun (WGS) entry which is preliminary data.</text>
</comment>
<organism evidence="2 3">
    <name type="scientific">Phytophthora fragariae</name>
    <dbReference type="NCBI Taxonomy" id="53985"/>
    <lineage>
        <taxon>Eukaryota</taxon>
        <taxon>Sar</taxon>
        <taxon>Stramenopiles</taxon>
        <taxon>Oomycota</taxon>
        <taxon>Peronosporomycetes</taxon>
        <taxon>Peronosporales</taxon>
        <taxon>Peronosporaceae</taxon>
        <taxon>Phytophthora</taxon>
    </lineage>
</organism>
<dbReference type="GO" id="GO:0070476">
    <property type="term" value="P:rRNA (guanine-N7)-methylation"/>
    <property type="evidence" value="ECO:0007669"/>
    <property type="project" value="InterPro"/>
</dbReference>